<sequence>MTTSVPDATVKRFLTVLGVLALFWTLLHAGLTAVALTSGQTSGSITGALQVMTYTSPILALLSFCGAGLAFSGRTATRRPGLAGVAFLVMALVIAMVAAGCAGMLIRDAEPWVLFWLPINLPLIVAVIVFRRVFRSAQRSRLRDGPDWAGTGTSR</sequence>
<feature type="transmembrane region" description="Helical" evidence="1">
    <location>
        <begin position="83"/>
        <end position="106"/>
    </location>
</feature>
<comment type="caution">
    <text evidence="2">The sequence shown here is derived from an EMBL/GenBank/DDBJ whole genome shotgun (WGS) entry which is preliminary data.</text>
</comment>
<proteinExistence type="predicted"/>
<keyword evidence="3" id="KW-1185">Reference proteome</keyword>
<organism evidence="2 3">
    <name type="scientific">Streptomyces nanshensis</name>
    <dbReference type="NCBI Taxonomy" id="518642"/>
    <lineage>
        <taxon>Bacteria</taxon>
        <taxon>Bacillati</taxon>
        <taxon>Actinomycetota</taxon>
        <taxon>Actinomycetes</taxon>
        <taxon>Kitasatosporales</taxon>
        <taxon>Streptomycetaceae</taxon>
        <taxon>Streptomyces</taxon>
    </lineage>
</organism>
<keyword evidence="1" id="KW-0472">Membrane</keyword>
<reference evidence="2 3" key="1">
    <citation type="journal article" date="2016" name="Front. Microbiol.">
        <title>Comparative Genomics Analysis of Streptomyces Species Reveals Their Adaptation to the Marine Environment and Their Diversity at the Genomic Level.</title>
        <authorList>
            <person name="Tian X."/>
            <person name="Zhang Z."/>
            <person name="Yang T."/>
            <person name="Chen M."/>
            <person name="Li J."/>
            <person name="Chen F."/>
            <person name="Yang J."/>
            <person name="Li W."/>
            <person name="Zhang B."/>
            <person name="Zhang Z."/>
            <person name="Wu J."/>
            <person name="Zhang C."/>
            <person name="Long L."/>
            <person name="Xiao J."/>
        </authorList>
    </citation>
    <scope>NUCLEOTIDE SEQUENCE [LARGE SCALE GENOMIC DNA]</scope>
    <source>
        <strain evidence="2 3">SCSIO 10429</strain>
    </source>
</reference>
<feature type="transmembrane region" description="Helical" evidence="1">
    <location>
        <begin position="112"/>
        <end position="134"/>
    </location>
</feature>
<dbReference type="Proteomes" id="UP000176005">
    <property type="component" value="Unassembled WGS sequence"/>
</dbReference>
<dbReference type="AlphaFoldDB" id="A0A1E7L8G3"/>
<evidence type="ECO:0000313" key="3">
    <source>
        <dbReference type="Proteomes" id="UP000176005"/>
    </source>
</evidence>
<feature type="transmembrane region" description="Helical" evidence="1">
    <location>
        <begin position="51"/>
        <end position="71"/>
    </location>
</feature>
<keyword evidence="1" id="KW-1133">Transmembrane helix</keyword>
<evidence type="ECO:0000313" key="2">
    <source>
        <dbReference type="EMBL" id="OEV12496.1"/>
    </source>
</evidence>
<evidence type="ECO:0000256" key="1">
    <source>
        <dbReference type="SAM" id="Phobius"/>
    </source>
</evidence>
<name>A0A1E7L8G3_9ACTN</name>
<accession>A0A1E7L8G3</accession>
<keyword evidence="1" id="KW-0812">Transmembrane</keyword>
<dbReference type="EMBL" id="LJGW01000138">
    <property type="protein sequence ID" value="OEV12496.1"/>
    <property type="molecule type" value="Genomic_DNA"/>
</dbReference>
<dbReference type="RefSeq" id="WP_070016067.1">
    <property type="nucleotide sequence ID" value="NZ_LJGW01000138.1"/>
</dbReference>
<gene>
    <name evidence="2" type="ORF">AN218_08035</name>
</gene>
<protein>
    <submittedName>
        <fullName evidence="2">Uncharacterized protein</fullName>
    </submittedName>
</protein>